<gene>
    <name evidence="2" type="ORF">INT48_002464</name>
</gene>
<name>A0A8H7SHY4_9FUNG</name>
<organism evidence="2 3">
    <name type="scientific">Thamnidium elegans</name>
    <dbReference type="NCBI Taxonomy" id="101142"/>
    <lineage>
        <taxon>Eukaryota</taxon>
        <taxon>Fungi</taxon>
        <taxon>Fungi incertae sedis</taxon>
        <taxon>Mucoromycota</taxon>
        <taxon>Mucoromycotina</taxon>
        <taxon>Mucoromycetes</taxon>
        <taxon>Mucorales</taxon>
        <taxon>Mucorineae</taxon>
        <taxon>Mucoraceae</taxon>
        <taxon>Thamnidium</taxon>
    </lineage>
</organism>
<comment type="caution">
    <text evidence="2">The sequence shown here is derived from an EMBL/GenBank/DDBJ whole genome shotgun (WGS) entry which is preliminary data.</text>
</comment>
<dbReference type="Proteomes" id="UP000613177">
    <property type="component" value="Unassembled WGS sequence"/>
</dbReference>
<dbReference type="Pfam" id="PF00561">
    <property type="entry name" value="Abhydrolase_1"/>
    <property type="match status" value="1"/>
</dbReference>
<feature type="domain" description="AB hydrolase-1" evidence="1">
    <location>
        <begin position="23"/>
        <end position="172"/>
    </location>
</feature>
<proteinExistence type="predicted"/>
<evidence type="ECO:0000313" key="2">
    <source>
        <dbReference type="EMBL" id="KAG2230110.1"/>
    </source>
</evidence>
<dbReference type="AlphaFoldDB" id="A0A8H7SHY4"/>
<dbReference type="SUPFAM" id="SSF53474">
    <property type="entry name" value="alpha/beta-Hydrolases"/>
    <property type="match status" value="1"/>
</dbReference>
<dbReference type="Gene3D" id="3.40.50.1820">
    <property type="entry name" value="alpha/beta hydrolase"/>
    <property type="match status" value="1"/>
</dbReference>
<dbReference type="InterPro" id="IPR029058">
    <property type="entry name" value="AB_hydrolase_fold"/>
</dbReference>
<reference evidence="2" key="1">
    <citation type="submission" date="2021-01" db="EMBL/GenBank/DDBJ databases">
        <title>Metabolic potential, ecology and presence of endohyphal bacteria is reflected in genomic diversity of Mucoromycotina.</title>
        <authorList>
            <person name="Muszewska A."/>
            <person name="Okrasinska A."/>
            <person name="Steczkiewicz K."/>
            <person name="Drgas O."/>
            <person name="Orlowska M."/>
            <person name="Perlinska-Lenart U."/>
            <person name="Aleksandrzak-Piekarczyk T."/>
            <person name="Szatraj K."/>
            <person name="Zielenkiewicz U."/>
            <person name="Pilsyk S."/>
            <person name="Malc E."/>
            <person name="Mieczkowski P."/>
            <person name="Kruszewska J.S."/>
            <person name="Biernat P."/>
            <person name="Pawlowska J."/>
        </authorList>
    </citation>
    <scope>NUCLEOTIDE SEQUENCE</scope>
    <source>
        <strain evidence="2">WA0000018081</strain>
    </source>
</reference>
<dbReference type="InterPro" id="IPR000073">
    <property type="entry name" value="AB_hydrolase_1"/>
</dbReference>
<evidence type="ECO:0000259" key="1">
    <source>
        <dbReference type="Pfam" id="PF00561"/>
    </source>
</evidence>
<evidence type="ECO:0000313" key="3">
    <source>
        <dbReference type="Proteomes" id="UP000613177"/>
    </source>
</evidence>
<keyword evidence="3" id="KW-1185">Reference proteome</keyword>
<dbReference type="EMBL" id="JAEPRE010000222">
    <property type="protein sequence ID" value="KAG2230110.1"/>
    <property type="molecule type" value="Genomic_DNA"/>
</dbReference>
<sequence>MPEYYLQADNANLCYEVEGTGPFIVIVPGGNGGSRLFRRFRNLLVEHFTVVLYDRRGFFRSKLTGPQDYSMRLDTDVDDLYKIMNNITKEKFILFGISSSGAILMDYLNKYPETLLKCFVHEPILYIEGFKCREEIRRYHQEIYNVYQNEGRNAAMRVFGSLGFNEVDSDILVERQKNDKENNWDYWFKHEWMQYPFAETDWKATKSHQDKIVLLYGLDSVGLFTYEPGNAIAQRLEKEYFPFSGGHIGFYTDSKKFSVEFLQFCREHTCLLN</sequence>
<accession>A0A8H7SHY4</accession>
<protein>
    <recommendedName>
        <fullName evidence="1">AB hydrolase-1 domain-containing protein</fullName>
    </recommendedName>
</protein>